<sequence length="284" mass="31579">MTKSCIEHSSGMCIQAEVSDVLSNGETGVRITMATGKRSGNPRKMNKPRFTTRVDKPMSENSYRHLSSFLASVHTLHSCVIIEKTQVSDTLHKRSVGTLWKELYKTKTRIISKVAILIRWGGQTKSCHCWLQSFFVGAPYVLSTHLLITFLYEKQCNFCNCVASPDASEQENSIPMCFVLHILVTVYRFLDVPGIACFSFIYRSSSNLLRFRMEADPFSFAELPTTTLDLVSAATAKKPIPHSIGQRNGPLPGPASKRALSGGKSGPYGQSRHSIHRLPMAHPE</sequence>
<reference evidence="2" key="1">
    <citation type="journal article" date="2011" name="Genome Biol.">
        <title>The draft genome of the carcinogenic human liver fluke Clonorchis sinensis.</title>
        <authorList>
            <person name="Wang X."/>
            <person name="Chen W."/>
            <person name="Huang Y."/>
            <person name="Sun J."/>
            <person name="Men J."/>
            <person name="Liu H."/>
            <person name="Luo F."/>
            <person name="Guo L."/>
            <person name="Lv X."/>
            <person name="Deng C."/>
            <person name="Zhou C."/>
            <person name="Fan Y."/>
            <person name="Li X."/>
            <person name="Huang L."/>
            <person name="Hu Y."/>
            <person name="Liang C."/>
            <person name="Hu X."/>
            <person name="Xu J."/>
            <person name="Yu X."/>
        </authorList>
    </citation>
    <scope>NUCLEOTIDE SEQUENCE [LARGE SCALE GENOMIC DNA]</scope>
    <source>
        <strain evidence="2">Henan</strain>
    </source>
</reference>
<reference key="2">
    <citation type="submission" date="2011-10" db="EMBL/GenBank/DDBJ databases">
        <title>The genome and transcriptome sequence of Clonorchis sinensis provide insights into the carcinogenic liver fluke.</title>
        <authorList>
            <person name="Wang X."/>
            <person name="Huang Y."/>
            <person name="Chen W."/>
            <person name="Liu H."/>
            <person name="Guo L."/>
            <person name="Chen Y."/>
            <person name="Luo F."/>
            <person name="Zhou W."/>
            <person name="Sun J."/>
            <person name="Mao Q."/>
            <person name="Liang P."/>
            <person name="Zhou C."/>
            <person name="Tian Y."/>
            <person name="Men J."/>
            <person name="Lv X."/>
            <person name="Huang L."/>
            <person name="Zhou J."/>
            <person name="Hu Y."/>
            <person name="Li R."/>
            <person name="Zhang F."/>
            <person name="Lei H."/>
            <person name="Li X."/>
            <person name="Hu X."/>
            <person name="Liang C."/>
            <person name="Xu J."/>
            <person name="Wu Z."/>
            <person name="Yu X."/>
        </authorList>
    </citation>
    <scope>NUCLEOTIDE SEQUENCE</scope>
    <source>
        <strain>Henan</strain>
    </source>
</reference>
<feature type="region of interest" description="Disordered" evidence="1">
    <location>
        <begin position="35"/>
        <end position="54"/>
    </location>
</feature>
<accession>G7Y6T8</accession>
<keyword evidence="3" id="KW-1185">Reference proteome</keyword>
<name>G7Y6T8_CLOSI</name>
<proteinExistence type="predicted"/>
<dbReference type="AlphaFoldDB" id="G7Y6T8"/>
<evidence type="ECO:0000313" key="2">
    <source>
        <dbReference type="EMBL" id="GAA48673.1"/>
    </source>
</evidence>
<evidence type="ECO:0000313" key="3">
    <source>
        <dbReference type="Proteomes" id="UP000008909"/>
    </source>
</evidence>
<dbReference type="EMBL" id="DF142902">
    <property type="protein sequence ID" value="GAA48673.1"/>
    <property type="molecule type" value="Genomic_DNA"/>
</dbReference>
<gene>
    <name evidence="2" type="ORF">CLF_101897</name>
</gene>
<organism evidence="2 3">
    <name type="scientific">Clonorchis sinensis</name>
    <name type="common">Chinese liver fluke</name>
    <dbReference type="NCBI Taxonomy" id="79923"/>
    <lineage>
        <taxon>Eukaryota</taxon>
        <taxon>Metazoa</taxon>
        <taxon>Spiralia</taxon>
        <taxon>Lophotrochozoa</taxon>
        <taxon>Platyhelminthes</taxon>
        <taxon>Trematoda</taxon>
        <taxon>Digenea</taxon>
        <taxon>Opisthorchiida</taxon>
        <taxon>Opisthorchiata</taxon>
        <taxon>Opisthorchiidae</taxon>
        <taxon>Clonorchis</taxon>
    </lineage>
</organism>
<dbReference type="Proteomes" id="UP000008909">
    <property type="component" value="Unassembled WGS sequence"/>
</dbReference>
<evidence type="ECO:0000256" key="1">
    <source>
        <dbReference type="SAM" id="MobiDB-lite"/>
    </source>
</evidence>
<feature type="region of interest" description="Disordered" evidence="1">
    <location>
        <begin position="240"/>
        <end position="284"/>
    </location>
</feature>
<protein>
    <submittedName>
        <fullName evidence="2">Uncharacterized protein</fullName>
    </submittedName>
</protein>